<reference evidence="2" key="1">
    <citation type="journal article" date="2020" name="mSystems">
        <title>Genome- and Community-Level Interaction Insights into Carbon Utilization and Element Cycling Functions of Hydrothermarchaeota in Hydrothermal Sediment.</title>
        <authorList>
            <person name="Zhou Z."/>
            <person name="Liu Y."/>
            <person name="Xu W."/>
            <person name="Pan J."/>
            <person name="Luo Z.H."/>
            <person name="Li M."/>
        </authorList>
    </citation>
    <scope>NUCLEOTIDE SEQUENCE [LARGE SCALE GENOMIC DNA]</scope>
    <source>
        <strain evidence="2">SpSt-488</strain>
    </source>
</reference>
<feature type="transmembrane region" description="Helical" evidence="1">
    <location>
        <begin position="164"/>
        <end position="182"/>
    </location>
</feature>
<evidence type="ECO:0008006" key="3">
    <source>
        <dbReference type="Google" id="ProtNLM"/>
    </source>
</evidence>
<keyword evidence="1" id="KW-0472">Membrane</keyword>
<comment type="caution">
    <text evidence="2">The sequence shown here is derived from an EMBL/GenBank/DDBJ whole genome shotgun (WGS) entry which is preliminary data.</text>
</comment>
<name>A0A7C4GCR1_UNCW3</name>
<evidence type="ECO:0000256" key="1">
    <source>
        <dbReference type="SAM" id="Phobius"/>
    </source>
</evidence>
<keyword evidence="1" id="KW-1133">Transmembrane helix</keyword>
<accession>A0A7C4GCR1</accession>
<dbReference type="EMBL" id="DSUT01000013">
    <property type="protein sequence ID" value="HGK27457.1"/>
    <property type="molecule type" value="Genomic_DNA"/>
</dbReference>
<protein>
    <recommendedName>
        <fullName evidence="3">Protein BatD</fullName>
    </recommendedName>
</protein>
<organism evidence="2">
    <name type="scientific">candidate division WOR-3 bacterium</name>
    <dbReference type="NCBI Taxonomy" id="2052148"/>
    <lineage>
        <taxon>Bacteria</taxon>
        <taxon>Bacteria division WOR-3</taxon>
    </lineage>
</organism>
<dbReference type="AlphaFoldDB" id="A0A7C4GCR1"/>
<proteinExistence type="predicted"/>
<evidence type="ECO:0000313" key="2">
    <source>
        <dbReference type="EMBL" id="HGK27457.1"/>
    </source>
</evidence>
<gene>
    <name evidence="2" type="ORF">ENS41_00685</name>
</gene>
<keyword evidence="1" id="KW-0812">Transmembrane</keyword>
<sequence>MLTALVAVLAAQPDSSAVPDSTSGAGLRIVADGPVRVAARLRARRSSRPLTVGDRFGVEVTVSRPRNVRVSPPFLEQPGDFVVTGQKAKTRYQGDTVVEVHELTLAAFAVGTVKVPPFLAAYPDVGGTVAAASESLELTVASVLPDRMKDINDLKPQVEYPNLLPVWILGGLICAGVGAWLGRRYWQRWRRKRAEPVPLPEPWDEALAALGALPVLDLIGSGQVKRYYYAVSEILKRYLTRRYGFAALDQTTTEIGREMKARRIPERDRFVEFFRRADMVKYAKLVPPLAEMEGAVEQARELVRLTTPAPAPAPGTAA</sequence>